<evidence type="ECO:0000313" key="2">
    <source>
        <dbReference type="Proteomes" id="UP000410492"/>
    </source>
</evidence>
<sequence length="100" mass="11278">MLSFFHNKNLLRVLVMLKGWPLPPYGSVGFMFTTMLHLVWATGGTPYEYEFPWGHAEAGWSFLSDSDSLSCNALSCFPTEMYLDIILADTVEILLNVIPT</sequence>
<name>A0A653C5Q9_CALMS</name>
<gene>
    <name evidence="1" type="ORF">CALMAC_LOCUS6222</name>
</gene>
<protein>
    <submittedName>
        <fullName evidence="1">Uncharacterized protein</fullName>
    </submittedName>
</protein>
<organism evidence="1 2">
    <name type="scientific">Callosobruchus maculatus</name>
    <name type="common">Southern cowpea weevil</name>
    <name type="synonym">Pulse bruchid</name>
    <dbReference type="NCBI Taxonomy" id="64391"/>
    <lineage>
        <taxon>Eukaryota</taxon>
        <taxon>Metazoa</taxon>
        <taxon>Ecdysozoa</taxon>
        <taxon>Arthropoda</taxon>
        <taxon>Hexapoda</taxon>
        <taxon>Insecta</taxon>
        <taxon>Pterygota</taxon>
        <taxon>Neoptera</taxon>
        <taxon>Endopterygota</taxon>
        <taxon>Coleoptera</taxon>
        <taxon>Polyphaga</taxon>
        <taxon>Cucujiformia</taxon>
        <taxon>Chrysomeloidea</taxon>
        <taxon>Chrysomelidae</taxon>
        <taxon>Bruchinae</taxon>
        <taxon>Bruchini</taxon>
        <taxon>Callosobruchus</taxon>
    </lineage>
</organism>
<dbReference type="EMBL" id="CAACVG010006974">
    <property type="protein sequence ID" value="VEN42889.1"/>
    <property type="molecule type" value="Genomic_DNA"/>
</dbReference>
<dbReference type="Proteomes" id="UP000410492">
    <property type="component" value="Unassembled WGS sequence"/>
</dbReference>
<reference evidence="1 2" key="1">
    <citation type="submission" date="2019-01" db="EMBL/GenBank/DDBJ databases">
        <authorList>
            <person name="Sayadi A."/>
        </authorList>
    </citation>
    <scope>NUCLEOTIDE SEQUENCE [LARGE SCALE GENOMIC DNA]</scope>
</reference>
<keyword evidence="2" id="KW-1185">Reference proteome</keyword>
<proteinExistence type="predicted"/>
<dbReference type="AlphaFoldDB" id="A0A653C5Q9"/>
<accession>A0A653C5Q9</accession>
<evidence type="ECO:0000313" key="1">
    <source>
        <dbReference type="EMBL" id="VEN42889.1"/>
    </source>
</evidence>